<organism evidence="2 3">
    <name type="scientific">Variovorax paradoxus</name>
    <dbReference type="NCBI Taxonomy" id="34073"/>
    <lineage>
        <taxon>Bacteria</taxon>
        <taxon>Pseudomonadati</taxon>
        <taxon>Pseudomonadota</taxon>
        <taxon>Betaproteobacteria</taxon>
        <taxon>Burkholderiales</taxon>
        <taxon>Comamonadaceae</taxon>
        <taxon>Variovorax</taxon>
    </lineage>
</organism>
<keyword evidence="1" id="KW-0812">Transmembrane</keyword>
<keyword evidence="2" id="KW-0418">Kinase</keyword>
<evidence type="ECO:0000313" key="2">
    <source>
        <dbReference type="EMBL" id="KIQ25088.1"/>
    </source>
</evidence>
<reference evidence="2 3" key="1">
    <citation type="submission" date="2014-12" db="EMBL/GenBank/DDBJ databases">
        <title>16Stimator: statistical estimation of ribosomal gene copy numbers from draft genome assemblies.</title>
        <authorList>
            <person name="Perisin M.A."/>
            <person name="Vetter M."/>
            <person name="Gilbert J.A."/>
            <person name="Bergelson J."/>
        </authorList>
    </citation>
    <scope>NUCLEOTIDE SEQUENCE [LARGE SCALE GENOMIC DNA]</scope>
    <source>
        <strain evidence="2 3">MEDvA23</strain>
    </source>
</reference>
<keyword evidence="2" id="KW-0808">Transferase</keyword>
<proteinExistence type="predicted"/>
<gene>
    <name evidence="2" type="ORF">RT97_24810</name>
</gene>
<comment type="caution">
    <text evidence="2">The sequence shown here is derived from an EMBL/GenBank/DDBJ whole genome shotgun (WGS) entry which is preliminary data.</text>
</comment>
<feature type="transmembrane region" description="Helical" evidence="1">
    <location>
        <begin position="43"/>
        <end position="65"/>
    </location>
</feature>
<dbReference type="EMBL" id="JXQQ01000071">
    <property type="protein sequence ID" value="KIQ25088.1"/>
    <property type="molecule type" value="Genomic_DNA"/>
</dbReference>
<dbReference type="AlphaFoldDB" id="A0A0D0L7E3"/>
<protein>
    <submittedName>
        <fullName evidence="2">Signal transduction histidine kinase</fullName>
    </submittedName>
</protein>
<dbReference type="Proteomes" id="UP000032067">
    <property type="component" value="Unassembled WGS sequence"/>
</dbReference>
<keyword evidence="1" id="KW-0472">Membrane</keyword>
<name>A0A0D0L7E3_VARPD</name>
<evidence type="ECO:0000256" key="1">
    <source>
        <dbReference type="SAM" id="Phobius"/>
    </source>
</evidence>
<dbReference type="OrthoDB" id="8563966at2"/>
<dbReference type="GO" id="GO:0016301">
    <property type="term" value="F:kinase activity"/>
    <property type="evidence" value="ECO:0007669"/>
    <property type="project" value="UniProtKB-KW"/>
</dbReference>
<keyword evidence="1" id="KW-1133">Transmembrane helix</keyword>
<dbReference type="RefSeq" id="WP_042581515.1">
    <property type="nucleotide sequence ID" value="NZ_JXQQ01000071.1"/>
</dbReference>
<accession>A0A0D0L7E3</accession>
<evidence type="ECO:0000313" key="3">
    <source>
        <dbReference type="Proteomes" id="UP000032067"/>
    </source>
</evidence>
<sequence>MGVRSAFLFVIVLLIAALAALNWGTLAAPTDVWLGFMTVSAPLGLIMLGLTVVLAAFFLVYVLYLHSSVLLDTKRHTKEMQVQRDLADKAEASRFTELRNFLEAQENKHMAHNADRHTALVARIDQLEHAVRLRSEQTDNTLAAHIGQLEDRIERRPVVVPADINPQG</sequence>